<reference evidence="2" key="1">
    <citation type="submission" date="2021-02" db="EMBL/GenBank/DDBJ databases">
        <title>Abyssanaerobacter marinus gen.nov., sp., nov, anaerobic bacterium isolated from the Onnuri vent field of Indian Ocean and suggestion of Mogibacteriaceae fam. nov., and proposal of reclassification of ambiguous this family's genus member.</title>
        <authorList>
            <person name="Kim Y.J."/>
            <person name="Yang J.-A."/>
        </authorList>
    </citation>
    <scope>NUCLEOTIDE SEQUENCE</scope>
    <source>
        <strain evidence="2">DSM 2634</strain>
    </source>
</reference>
<name>A0A939D811_CLOAM</name>
<dbReference type="InterPro" id="IPR011437">
    <property type="entry name" value="DUF1540"/>
</dbReference>
<feature type="domain" description="DUF1540" evidence="1">
    <location>
        <begin position="9"/>
        <end position="51"/>
    </location>
</feature>
<organism evidence="2 3">
    <name type="scientific">Clostridium aminobutyricum</name>
    <dbReference type="NCBI Taxonomy" id="33953"/>
    <lineage>
        <taxon>Bacteria</taxon>
        <taxon>Bacillati</taxon>
        <taxon>Bacillota</taxon>
        <taxon>Clostridia</taxon>
        <taxon>Eubacteriales</taxon>
        <taxon>Clostridiaceae</taxon>
        <taxon>Clostridium</taxon>
    </lineage>
</organism>
<accession>A0A939D811</accession>
<dbReference type="RefSeq" id="WP_206581549.1">
    <property type="nucleotide sequence ID" value="NZ_JAFJZZ010000001.1"/>
</dbReference>
<sequence>MNSFINESIKCSVNQCRHHANSKNFCSLDCISVGTHEANPKMDQCTDCLSFEVK</sequence>
<evidence type="ECO:0000259" key="1">
    <source>
        <dbReference type="Pfam" id="PF07561"/>
    </source>
</evidence>
<dbReference type="Pfam" id="PF07561">
    <property type="entry name" value="DUF1540"/>
    <property type="match status" value="1"/>
</dbReference>
<proteinExistence type="predicted"/>
<evidence type="ECO:0000313" key="2">
    <source>
        <dbReference type="EMBL" id="MBN7772775.1"/>
    </source>
</evidence>
<dbReference type="AlphaFoldDB" id="A0A939D811"/>
<evidence type="ECO:0000313" key="3">
    <source>
        <dbReference type="Proteomes" id="UP000664545"/>
    </source>
</evidence>
<gene>
    <name evidence="2" type="ORF">JYB65_05310</name>
</gene>
<dbReference type="Proteomes" id="UP000664545">
    <property type="component" value="Unassembled WGS sequence"/>
</dbReference>
<keyword evidence="3" id="KW-1185">Reference proteome</keyword>
<comment type="caution">
    <text evidence="2">The sequence shown here is derived from an EMBL/GenBank/DDBJ whole genome shotgun (WGS) entry which is preliminary data.</text>
</comment>
<protein>
    <submittedName>
        <fullName evidence="2">DUF1540 domain-containing protein</fullName>
    </submittedName>
</protein>
<dbReference type="EMBL" id="JAFJZZ010000001">
    <property type="protein sequence ID" value="MBN7772775.1"/>
    <property type="molecule type" value="Genomic_DNA"/>
</dbReference>